<dbReference type="AlphaFoldDB" id="A0AAW0PL37"/>
<evidence type="ECO:0008006" key="5">
    <source>
        <dbReference type="Google" id="ProtNLM"/>
    </source>
</evidence>
<dbReference type="GO" id="GO:0035253">
    <property type="term" value="C:ciliary rootlet"/>
    <property type="evidence" value="ECO:0007669"/>
    <property type="project" value="TreeGrafter"/>
</dbReference>
<dbReference type="PANTHER" id="PTHR46518">
    <property type="entry name" value="COILED-COIL DOMAIN-CONTAINING PROTEIN 151"/>
    <property type="match status" value="1"/>
</dbReference>
<keyword evidence="4" id="KW-1185">Reference proteome</keyword>
<dbReference type="GO" id="GO:0003341">
    <property type="term" value="P:cilium movement"/>
    <property type="evidence" value="ECO:0007669"/>
    <property type="project" value="InterPro"/>
</dbReference>
<dbReference type="PANTHER" id="PTHR46518:SF1">
    <property type="entry name" value="OUTER DYNEIN ARM-DOCKING COMPLEX SUBUNIT 3"/>
    <property type="match status" value="1"/>
</dbReference>
<dbReference type="GO" id="GO:0097542">
    <property type="term" value="C:ciliary tip"/>
    <property type="evidence" value="ECO:0007669"/>
    <property type="project" value="TreeGrafter"/>
</dbReference>
<evidence type="ECO:0000256" key="1">
    <source>
        <dbReference type="SAM" id="Coils"/>
    </source>
</evidence>
<evidence type="ECO:0000256" key="2">
    <source>
        <dbReference type="SAM" id="MobiDB-lite"/>
    </source>
</evidence>
<dbReference type="GO" id="GO:0036158">
    <property type="term" value="P:outer dynein arm assembly"/>
    <property type="evidence" value="ECO:0007669"/>
    <property type="project" value="InterPro"/>
</dbReference>
<protein>
    <recommendedName>
        <fullName evidence="5">Coiled-coil domain-containing protein 151</fullName>
    </recommendedName>
</protein>
<evidence type="ECO:0000313" key="4">
    <source>
        <dbReference type="Proteomes" id="UP001460270"/>
    </source>
</evidence>
<sequence length="548" mass="63604">MPFSADTHKSPLSDQITDLQRRIQLLEGDRTAFYENSQASIRKNRDTIQRLRDENTRLYKNLAAATDRDKHVVKVAFHDFGNVSEKDAFRNMSGKTALATLDRKLQTKKKRLNAQKHITHTLQEQMNELKLEYERLKPQSSTKTTDPRAQRREEDAMKLRTLENNLEKTQLKYKEAENITRNYLTLKSHLQDESLNFSGQLDSLESEILKHKEELLVLQARSQEAQLSAEISKAELQQKEEVLYKDRKERERHKTKVEERKILSAKVEKRTQRAAVPVDDLSSEAQRSTTRTAEDEDKAISLLTMRFGKSRKPQGSQTYRYQHSYTEVAERFATQKGIHEHLEKLTEENKNTLAELKEQKEQLSQQFEDKKYSGEAKISRDQHILDDCEQQLQAAQRRCDEAKDSLSAIDKTLSTAEAGVKHLADKLQHIPLVVDDTATTASTESRVVDLLSECELKLLSLHSELPEKDISVIMKMMEDEKFFLKIEGKLPTFNTRVQLPEDHEQEQFDDDKKSDGEEADIVSREALKRRSQKIVDSKFKKKPWLKKK</sequence>
<name>A0AAW0PL37_9GOBI</name>
<dbReference type="Proteomes" id="UP001460270">
    <property type="component" value="Unassembled WGS sequence"/>
</dbReference>
<proteinExistence type="predicted"/>
<comment type="caution">
    <text evidence="3">The sequence shown here is derived from an EMBL/GenBank/DDBJ whole genome shotgun (WGS) entry which is preliminary data.</text>
</comment>
<feature type="coiled-coil region" evidence="1">
    <location>
        <begin position="339"/>
        <end position="412"/>
    </location>
</feature>
<dbReference type="InterPro" id="IPR033192">
    <property type="entry name" value="ODAD3"/>
</dbReference>
<gene>
    <name evidence="3" type="ORF">WMY93_005957</name>
</gene>
<dbReference type="GO" id="GO:0036064">
    <property type="term" value="C:ciliary basal body"/>
    <property type="evidence" value="ECO:0007669"/>
    <property type="project" value="TreeGrafter"/>
</dbReference>
<evidence type="ECO:0000313" key="3">
    <source>
        <dbReference type="EMBL" id="KAK7929562.1"/>
    </source>
</evidence>
<feature type="region of interest" description="Disordered" evidence="2">
    <location>
        <begin position="273"/>
        <end position="297"/>
    </location>
</feature>
<organism evidence="3 4">
    <name type="scientific">Mugilogobius chulae</name>
    <name type="common">yellowstripe goby</name>
    <dbReference type="NCBI Taxonomy" id="88201"/>
    <lineage>
        <taxon>Eukaryota</taxon>
        <taxon>Metazoa</taxon>
        <taxon>Chordata</taxon>
        <taxon>Craniata</taxon>
        <taxon>Vertebrata</taxon>
        <taxon>Euteleostomi</taxon>
        <taxon>Actinopterygii</taxon>
        <taxon>Neopterygii</taxon>
        <taxon>Teleostei</taxon>
        <taxon>Neoteleostei</taxon>
        <taxon>Acanthomorphata</taxon>
        <taxon>Gobiaria</taxon>
        <taxon>Gobiiformes</taxon>
        <taxon>Gobioidei</taxon>
        <taxon>Gobiidae</taxon>
        <taxon>Gobionellinae</taxon>
        <taxon>Mugilogobius</taxon>
    </lineage>
</organism>
<feature type="coiled-coil region" evidence="1">
    <location>
        <begin position="152"/>
        <end position="237"/>
    </location>
</feature>
<reference evidence="4" key="1">
    <citation type="submission" date="2024-04" db="EMBL/GenBank/DDBJ databases">
        <title>Salinicola lusitanus LLJ914,a marine bacterium isolated from the Okinawa Trough.</title>
        <authorList>
            <person name="Li J."/>
        </authorList>
    </citation>
    <scope>NUCLEOTIDE SEQUENCE [LARGE SCALE GENOMIC DNA]</scope>
</reference>
<feature type="coiled-coil region" evidence="1">
    <location>
        <begin position="34"/>
        <end position="68"/>
    </location>
</feature>
<keyword evidence="1" id="KW-0175">Coiled coil</keyword>
<accession>A0AAW0PL37</accession>
<feature type="region of interest" description="Disordered" evidence="2">
    <location>
        <begin position="500"/>
        <end position="522"/>
    </location>
</feature>
<dbReference type="EMBL" id="JBBPFD010000004">
    <property type="protein sequence ID" value="KAK7929562.1"/>
    <property type="molecule type" value="Genomic_DNA"/>
</dbReference>